<dbReference type="EMBL" id="KV417514">
    <property type="protein sequence ID" value="KZP26461.1"/>
    <property type="molecule type" value="Genomic_DNA"/>
</dbReference>
<evidence type="ECO:0000313" key="2">
    <source>
        <dbReference type="EMBL" id="KZP26461.1"/>
    </source>
</evidence>
<protein>
    <submittedName>
        <fullName evidence="2">Uncharacterized protein</fullName>
    </submittedName>
</protein>
<sequence>MCFKLQDADANADTALNRDQNHDGVDSNHTSPPAEPETVLRTPLPSHSPPPSPSPPPDPVPPHEESDIGGDEPEPAAFEPQLKEMEIALEYIKALENASLNSTIEPLDEDFIHRIRNPPTTVLTIDNPDHRLSLDIFLAITNASEAVYNSVRAALLRRNPESEILTYYKVKQMVADLSGVTPILRDMCVNSCIGYTGPYSEATVCPHCQEERYTVTSTETNKIPRKQFYTIPLAPQLQALWGTPQGARNMGYRQRCTEQIMADLQANSGHKSLPYKDFFDGSDYLRAVDDDKIASGDTILMLSIDGAQLYRNKISECWIYIWVVLDHSPDVRFKKKHVLPGGFIPGPGKPKNSDTFLFTGLHHLAAIQKEGLWVWDADRNRKFKSFPFLALATADGPGMACINGFVGHHGRCHCRLYCPLVGRHKPGASHYYPARQKPQDYEVAGCNHDDVNLDTLLKNFTPAEARARYLRNLAYVVNSGSKHVYEQRRLETGICKPTIFSGLPTDRILGIPGCFGLDIMHLAALNIPDLFIPLWRGTFDCEGTDDKAFWPWAVLARRSAWTAHGKMVSDTTQYIPGSFDRPPRDPAKKISSGYKAWEFLLYFYGLGPCLFYGVLPDIYWIHYCKLVRGIKILMQEVIHPLELLEARRLLNEFSDGFEQLYVQRKVDRLHFVQASMHTISHLAAETARVGPLLLSGQFVIERTIGTIGEEIKQHSNAFVNFEERGLRRCQINALKALIPDIEVDSDRLPHSARDLGDGFAFRTAKDNTCRPVADCEKEAIQAFLNEAGEQLEADWEPQVIRWARLSLPNGQIARSRWKEEKREVLRMARNVKIIDSQGKSSLGEVHFYMWLSVHGVRVPVAMISNYGPPDATLYQASSRTYTTFQHFRDVSVRVIPVKAIQSVVMIAPDQMYSRRHNDGSEQDRYYLMEKPGAKLSGMVGLQELDNVT</sequence>
<evidence type="ECO:0000313" key="3">
    <source>
        <dbReference type="Proteomes" id="UP000076532"/>
    </source>
</evidence>
<feature type="region of interest" description="Disordered" evidence="1">
    <location>
        <begin position="13"/>
        <end position="76"/>
    </location>
</feature>
<keyword evidence="3" id="KW-1185">Reference proteome</keyword>
<gene>
    <name evidence="2" type="ORF">FIBSPDRAFT_732273</name>
</gene>
<dbReference type="PANTHER" id="PTHR46579">
    <property type="entry name" value="F5/8 TYPE C DOMAIN-CONTAINING PROTEIN-RELATED"/>
    <property type="match status" value="1"/>
</dbReference>
<dbReference type="STRING" id="436010.A0A166PUF2"/>
<dbReference type="Proteomes" id="UP000076532">
    <property type="component" value="Unassembled WGS sequence"/>
</dbReference>
<accession>A0A166PUF2</accession>
<name>A0A166PUF2_9AGAM</name>
<proteinExistence type="predicted"/>
<dbReference type="OrthoDB" id="2669721at2759"/>
<reference evidence="2 3" key="1">
    <citation type="journal article" date="2016" name="Mol. Biol. Evol.">
        <title>Comparative Genomics of Early-Diverging Mushroom-Forming Fungi Provides Insights into the Origins of Lignocellulose Decay Capabilities.</title>
        <authorList>
            <person name="Nagy L.G."/>
            <person name="Riley R."/>
            <person name="Tritt A."/>
            <person name="Adam C."/>
            <person name="Daum C."/>
            <person name="Floudas D."/>
            <person name="Sun H."/>
            <person name="Yadav J.S."/>
            <person name="Pangilinan J."/>
            <person name="Larsson K.H."/>
            <person name="Matsuura K."/>
            <person name="Barry K."/>
            <person name="Labutti K."/>
            <person name="Kuo R."/>
            <person name="Ohm R.A."/>
            <person name="Bhattacharya S.S."/>
            <person name="Shirouzu T."/>
            <person name="Yoshinaga Y."/>
            <person name="Martin F.M."/>
            <person name="Grigoriev I.V."/>
            <person name="Hibbett D.S."/>
        </authorList>
    </citation>
    <scope>NUCLEOTIDE SEQUENCE [LARGE SCALE GENOMIC DNA]</scope>
    <source>
        <strain evidence="2 3">CBS 109695</strain>
    </source>
</reference>
<feature type="compositionally biased region" description="Pro residues" evidence="1">
    <location>
        <begin position="46"/>
        <end position="60"/>
    </location>
</feature>
<organism evidence="2 3">
    <name type="scientific">Athelia psychrophila</name>
    <dbReference type="NCBI Taxonomy" id="1759441"/>
    <lineage>
        <taxon>Eukaryota</taxon>
        <taxon>Fungi</taxon>
        <taxon>Dikarya</taxon>
        <taxon>Basidiomycota</taxon>
        <taxon>Agaricomycotina</taxon>
        <taxon>Agaricomycetes</taxon>
        <taxon>Agaricomycetidae</taxon>
        <taxon>Atheliales</taxon>
        <taxon>Atheliaceae</taxon>
        <taxon>Athelia</taxon>
    </lineage>
</organism>
<evidence type="ECO:0000256" key="1">
    <source>
        <dbReference type="SAM" id="MobiDB-lite"/>
    </source>
</evidence>
<dbReference type="AlphaFoldDB" id="A0A166PUF2"/>
<dbReference type="PANTHER" id="PTHR46579:SF1">
    <property type="entry name" value="F5_8 TYPE C DOMAIN-CONTAINING PROTEIN"/>
    <property type="match status" value="1"/>
</dbReference>